<evidence type="ECO:0008006" key="4">
    <source>
        <dbReference type="Google" id="ProtNLM"/>
    </source>
</evidence>
<dbReference type="Gene3D" id="1.25.40.10">
    <property type="entry name" value="Tetratricopeptide repeat domain"/>
    <property type="match status" value="1"/>
</dbReference>
<organism evidence="2 3">
    <name type="scientific">Pyrenophora tritici-repentis (strain Pt-1C-BFP)</name>
    <name type="common">Wheat tan spot fungus</name>
    <name type="synonym">Drechslera tritici-repentis</name>
    <dbReference type="NCBI Taxonomy" id="426418"/>
    <lineage>
        <taxon>Eukaryota</taxon>
        <taxon>Fungi</taxon>
        <taxon>Dikarya</taxon>
        <taxon>Ascomycota</taxon>
        <taxon>Pezizomycotina</taxon>
        <taxon>Dothideomycetes</taxon>
        <taxon>Pleosporomycetidae</taxon>
        <taxon>Pleosporales</taxon>
        <taxon>Pleosporineae</taxon>
        <taxon>Pleosporaceae</taxon>
        <taxon>Pyrenophora</taxon>
    </lineage>
</organism>
<keyword evidence="1" id="KW-0677">Repeat</keyword>
<accession>B2WPP5</accession>
<dbReference type="OrthoDB" id="185373at2759"/>
<sequence>MPTSLHSMSQFKVFENSPAQDSHIHSDLGSNTSHFTAIARTIEREKLRNANNLEFGRGHVLATKYHATRRLQCWLDRASNTHGQDPTLRAPLWRAYTLAKAFDPKLLYNLPDRAWDLLWAAQSVDSASNLKRKAELGQLYRDMAKSGKTTTVGQRVKYLETVFLCGRQDQALREWQEDYMTRRPSGRQDYKPEHLEIGAKLHGLAGNVDRSREIMEELYKLYPSWNASVMMVVFRAHTSSELREHHNIAKDIYVKMKEKMGGMRTIKDYDAWLVGFLEARNISYAKQVFQDMVKDGYLATTGTADDVEQVLKRLHMVYRLGTDIAKVTSIALHAISVLPPAYHGHLFGDWMKSAVVQKAPEAAAQILDMMFKRGYQPETFHFNMLLKALIRTKEVPNILKAENIGWRMIEQAGKVDPSNITPDTIPKIINRKSDYMASTDTAAAGIIPAANVTTFAMIMHHHATSLQWEHVDYLTRQLSKTAIAPNATIMNVLMDNKCRQGAYTDAWIIYKTLTNPQPGKPGVFPDGATFRCLWKTLRLALSDPSTRDNPALPTPRELLKEMIAWWSLSRSRYDADRFRMGIAGADNAAITSLIMHCFSYTQDLAGSLIALHVLRHRFDIFPTDKAAQILQRQMAWVDTTRESEGEQSLYFHSRSAEGSSHQMAQVYNLLLQRRLERMDLKDGEHEGWSDEQIGDVGLDLLSEFVRVVLKRSYPPEVVEAMIDAARCAVGVPELPTGDMDAFEVA</sequence>
<dbReference type="InParanoid" id="B2WPP5"/>
<dbReference type="OMA" id="AFMMNQL"/>
<dbReference type="InterPro" id="IPR051222">
    <property type="entry name" value="PPR/CCM1_RNA-binding"/>
</dbReference>
<proteinExistence type="predicted"/>
<dbReference type="PANTHER" id="PTHR47942:SF63">
    <property type="entry name" value="PENTATRICOPEPTIDE REPEAT-CONTAINING PROTEIN"/>
    <property type="match status" value="1"/>
</dbReference>
<evidence type="ECO:0000256" key="1">
    <source>
        <dbReference type="ARBA" id="ARBA00022737"/>
    </source>
</evidence>
<dbReference type="HOGENOM" id="CLU_384011_0_0_1"/>
<dbReference type="InterPro" id="IPR011990">
    <property type="entry name" value="TPR-like_helical_dom_sf"/>
</dbReference>
<dbReference type="STRING" id="426418.B2WPP5"/>
<dbReference type="eggNOG" id="ENOG502S3E1">
    <property type="taxonomic scope" value="Eukaryota"/>
</dbReference>
<dbReference type="Proteomes" id="UP000001471">
    <property type="component" value="Unassembled WGS sequence"/>
</dbReference>
<gene>
    <name evidence="2" type="ORF">PTRG_11912</name>
</gene>
<evidence type="ECO:0000313" key="2">
    <source>
        <dbReference type="EMBL" id="EDU46111.1"/>
    </source>
</evidence>
<reference evidence="3" key="1">
    <citation type="journal article" date="2013" name="G3 (Bethesda)">
        <title>Comparative genomics of a plant-pathogenic fungus, Pyrenophora tritici-repentis, reveals transduplication and the impact of repeat elements on pathogenicity and population divergence.</title>
        <authorList>
            <person name="Manning V.A."/>
            <person name="Pandelova I."/>
            <person name="Dhillon B."/>
            <person name="Wilhelm L.J."/>
            <person name="Goodwin S.B."/>
            <person name="Berlin A.M."/>
            <person name="Figueroa M."/>
            <person name="Freitag M."/>
            <person name="Hane J.K."/>
            <person name="Henrissat B."/>
            <person name="Holman W.H."/>
            <person name="Kodira C.D."/>
            <person name="Martin J."/>
            <person name="Oliver R.P."/>
            <person name="Robbertse B."/>
            <person name="Schackwitz W."/>
            <person name="Schwartz D.C."/>
            <person name="Spatafora J.W."/>
            <person name="Turgeon B.G."/>
            <person name="Yandava C."/>
            <person name="Young S."/>
            <person name="Zhou S."/>
            <person name="Zeng Q."/>
            <person name="Grigoriev I.V."/>
            <person name="Ma L.-J."/>
            <person name="Ciuffetti L.M."/>
        </authorList>
    </citation>
    <scope>NUCLEOTIDE SEQUENCE [LARGE SCALE GENOMIC DNA]</scope>
    <source>
        <strain evidence="3">Pt-1C-BFP</strain>
    </source>
</reference>
<protein>
    <recommendedName>
        <fullName evidence="4">Tymo-45kd-70kd multi-domain protein</fullName>
    </recommendedName>
</protein>
<dbReference type="AlphaFoldDB" id="B2WPP5"/>
<dbReference type="EMBL" id="DS231638">
    <property type="protein sequence ID" value="EDU46111.1"/>
    <property type="molecule type" value="Genomic_DNA"/>
</dbReference>
<name>B2WPP5_PYRTR</name>
<dbReference type="PANTHER" id="PTHR47942">
    <property type="entry name" value="TETRATRICOPEPTIDE REPEAT (TPR)-LIKE SUPERFAMILY PROTEIN-RELATED"/>
    <property type="match status" value="1"/>
</dbReference>
<evidence type="ECO:0000313" key="3">
    <source>
        <dbReference type="Proteomes" id="UP000001471"/>
    </source>
</evidence>